<evidence type="ECO:0000313" key="6">
    <source>
        <dbReference type="Proteomes" id="UP000383932"/>
    </source>
</evidence>
<feature type="compositionally biased region" description="Basic and acidic residues" evidence="4">
    <location>
        <begin position="270"/>
        <end position="289"/>
    </location>
</feature>
<sequence length="298" mass="32408">MITVTFVRHGESTDNLRAFWAGWSDAHLSNHGLNQAKAVGKYFASYPITYMFTSDLKRAHSTARAIYDAQPEPKPPFTITDLIREQHFGDAEGKPWTPNGNGPWTQPPGRDGKFENGESLNDVARRGDKFFQDYLAPVVQSSAHKPAGQVNVVVVSHGIAIAETLGALSRRCVHVDKNGTSGYFRGLHNTAWTRVTIGTKDESLSETNTLEVPTDPNPSRPITPDASAILATNVEESAPPPTNCHEAGPPTIHMKIIACNQHSHLTGVVRQRDGKESSGDDPTQKKLKEFFSGGGGDT</sequence>
<evidence type="ECO:0000256" key="3">
    <source>
        <dbReference type="PIRSR" id="PIRSR613078-2"/>
    </source>
</evidence>
<proteinExistence type="predicted"/>
<dbReference type="GO" id="GO:0004331">
    <property type="term" value="F:fructose-2,6-bisphosphate 2-phosphatase activity"/>
    <property type="evidence" value="ECO:0007669"/>
    <property type="project" value="TreeGrafter"/>
</dbReference>
<feature type="active site" description="Proton donor/acceptor" evidence="2">
    <location>
        <position position="85"/>
    </location>
</feature>
<feature type="active site" description="Tele-phosphohistidine intermediate" evidence="2">
    <location>
        <position position="9"/>
    </location>
</feature>
<feature type="region of interest" description="Disordered" evidence="4">
    <location>
        <begin position="90"/>
        <end position="110"/>
    </location>
</feature>
<dbReference type="SUPFAM" id="SSF53254">
    <property type="entry name" value="Phosphoglycerate mutase-like"/>
    <property type="match status" value="1"/>
</dbReference>
<evidence type="ECO:0000313" key="5">
    <source>
        <dbReference type="EMBL" id="KAB5593073.1"/>
    </source>
</evidence>
<keyword evidence="1" id="KW-0378">Hydrolase</keyword>
<protein>
    <submittedName>
        <fullName evidence="5">Fructose-2,6-bisphosphatase TIGAR</fullName>
    </submittedName>
</protein>
<name>A0A5N5QNC6_9AGAM</name>
<dbReference type="InterPro" id="IPR013078">
    <property type="entry name" value="His_Pase_superF_clade-1"/>
</dbReference>
<dbReference type="Gene3D" id="3.40.50.1240">
    <property type="entry name" value="Phosphoglycerate mutase-like"/>
    <property type="match status" value="1"/>
</dbReference>
<dbReference type="AlphaFoldDB" id="A0A5N5QNC6"/>
<accession>A0A5N5QNC6</accession>
<evidence type="ECO:0000256" key="1">
    <source>
        <dbReference type="ARBA" id="ARBA00022801"/>
    </source>
</evidence>
<dbReference type="Pfam" id="PF00300">
    <property type="entry name" value="His_Phos_1"/>
    <property type="match status" value="1"/>
</dbReference>
<dbReference type="GO" id="GO:0043456">
    <property type="term" value="P:regulation of pentose-phosphate shunt"/>
    <property type="evidence" value="ECO:0007669"/>
    <property type="project" value="TreeGrafter"/>
</dbReference>
<dbReference type="EMBL" id="SSOP01000046">
    <property type="protein sequence ID" value="KAB5593073.1"/>
    <property type="molecule type" value="Genomic_DNA"/>
</dbReference>
<keyword evidence="6" id="KW-1185">Reference proteome</keyword>
<comment type="caution">
    <text evidence="5">The sequence shown here is derived from an EMBL/GenBank/DDBJ whole genome shotgun (WGS) entry which is preliminary data.</text>
</comment>
<dbReference type="PANTHER" id="PTHR46517:SF1">
    <property type="entry name" value="FRUCTOSE-2,6-BISPHOSPHATASE TIGAR"/>
    <property type="match status" value="1"/>
</dbReference>
<organism evidence="5 6">
    <name type="scientific">Ceratobasidium theobromae</name>
    <dbReference type="NCBI Taxonomy" id="1582974"/>
    <lineage>
        <taxon>Eukaryota</taxon>
        <taxon>Fungi</taxon>
        <taxon>Dikarya</taxon>
        <taxon>Basidiomycota</taxon>
        <taxon>Agaricomycotina</taxon>
        <taxon>Agaricomycetes</taxon>
        <taxon>Cantharellales</taxon>
        <taxon>Ceratobasidiaceae</taxon>
        <taxon>Ceratobasidium</taxon>
    </lineage>
</organism>
<gene>
    <name evidence="5" type="ORF">CTheo_3455</name>
</gene>
<dbReference type="InterPro" id="IPR051695">
    <property type="entry name" value="Phosphoglycerate_Mutase"/>
</dbReference>
<dbReference type="CDD" id="cd07067">
    <property type="entry name" value="HP_PGM_like"/>
    <property type="match status" value="1"/>
</dbReference>
<feature type="binding site" evidence="3">
    <location>
        <begin position="8"/>
        <end position="15"/>
    </location>
    <ligand>
        <name>substrate</name>
    </ligand>
</feature>
<dbReference type="GO" id="GO:0045820">
    <property type="term" value="P:negative regulation of glycolytic process"/>
    <property type="evidence" value="ECO:0007669"/>
    <property type="project" value="TreeGrafter"/>
</dbReference>
<feature type="region of interest" description="Disordered" evidence="4">
    <location>
        <begin position="269"/>
        <end position="298"/>
    </location>
</feature>
<dbReference type="SMART" id="SM00855">
    <property type="entry name" value="PGAM"/>
    <property type="match status" value="1"/>
</dbReference>
<feature type="binding site" evidence="3">
    <location>
        <position position="58"/>
    </location>
    <ligand>
        <name>substrate</name>
    </ligand>
</feature>
<evidence type="ECO:0000256" key="4">
    <source>
        <dbReference type="SAM" id="MobiDB-lite"/>
    </source>
</evidence>
<dbReference type="PANTHER" id="PTHR46517">
    <property type="entry name" value="FRUCTOSE-2,6-BISPHOSPHATASE TIGAR"/>
    <property type="match status" value="1"/>
</dbReference>
<evidence type="ECO:0000256" key="2">
    <source>
        <dbReference type="PIRSR" id="PIRSR613078-1"/>
    </source>
</evidence>
<reference evidence="5 6" key="1">
    <citation type="journal article" date="2019" name="Fungal Biol. Biotechnol.">
        <title>Draft genome sequence of fastidious pathogen Ceratobasidium theobromae, which causes vascular-streak dieback in Theobroma cacao.</title>
        <authorList>
            <person name="Ali S.S."/>
            <person name="Asman A."/>
            <person name="Shao J."/>
            <person name="Firmansyah A.P."/>
            <person name="Susilo A.W."/>
            <person name="Rosmana A."/>
            <person name="McMahon P."/>
            <person name="Junaid M."/>
            <person name="Guest D."/>
            <person name="Kheng T.Y."/>
            <person name="Meinhardt L.W."/>
            <person name="Bailey B.A."/>
        </authorList>
    </citation>
    <scope>NUCLEOTIDE SEQUENCE [LARGE SCALE GENOMIC DNA]</scope>
    <source>
        <strain evidence="5 6">CT2</strain>
    </source>
</reference>
<dbReference type="InterPro" id="IPR029033">
    <property type="entry name" value="His_PPase_superfam"/>
</dbReference>
<dbReference type="OrthoDB" id="354304at2759"/>
<dbReference type="Proteomes" id="UP000383932">
    <property type="component" value="Unassembled WGS sequence"/>
</dbReference>
<dbReference type="GO" id="GO:0005829">
    <property type="term" value="C:cytosol"/>
    <property type="evidence" value="ECO:0007669"/>
    <property type="project" value="TreeGrafter"/>
</dbReference>